<dbReference type="KEGG" id="vfl:AL536_02630"/>
<sequence>MWERQYERGRWNGHQLNILATAIDGGQRLHVSEIPYAELPNIRVMGSKSRTIKLDVVFVGADSLADANAFIANLESSPAGELEHPWLGELTLVFDTFSQSISTKRGVVTLSLSFVRAGTQPTINTSATVRVKQQASAVESVSAQSFARDVKNLSVADINQTQNDFTQSLNVLVDITHRLNLADDKLQSINSAINEAFGAISSISSAPDKFATLLSTAVDRVAEGVQSEPDSDSEAVDNARTAQQLMLGQVKEDAVTPHHNIQMVTGAVKVSQDVTRLEKLDQFDITAVSTQPAIIQSDLVALLDGIDARVRETTSVSTVESLDIFNALEALKGGIQTQHDKVIKGTAAHRVIEQPRSKPALTIAHDQYTAEPIVTAMNALQHPLFLRGDIAVRNPQ</sequence>
<evidence type="ECO:0000259" key="1">
    <source>
        <dbReference type="Pfam" id="PF07157"/>
    </source>
</evidence>
<dbReference type="AlphaFoldDB" id="A0AAX2LXN2"/>
<feature type="domain" description="DNA circulation N-terminal" evidence="1">
    <location>
        <begin position="6"/>
        <end position="91"/>
    </location>
</feature>
<evidence type="ECO:0000313" key="4">
    <source>
        <dbReference type="Proteomes" id="UP000057088"/>
    </source>
</evidence>
<dbReference type="InterPro" id="IPR009826">
    <property type="entry name" value="DNA_circ_N"/>
</dbReference>
<keyword evidence="4" id="KW-1185">Reference proteome</keyword>
<dbReference type="EMBL" id="CP014034">
    <property type="protein sequence ID" value="AMF92393.1"/>
    <property type="molecule type" value="Genomic_DNA"/>
</dbReference>
<dbReference type="Proteomes" id="UP000057088">
    <property type="component" value="Chromosome 1"/>
</dbReference>
<reference evidence="4" key="1">
    <citation type="submission" date="2015-12" db="EMBL/GenBank/DDBJ databases">
        <title>FDA dAtabase for Regulatory Grade micrObial Sequences (FDA-ARGOS): Supporting development and validation of Infectious Disease Dx tests.</title>
        <authorList>
            <person name="Hoffmann M."/>
            <person name="Allard M."/>
            <person name="Evans P."/>
            <person name="Brown E."/>
            <person name="Tallon L.J."/>
            <person name="Sadzewicz L."/>
            <person name="Sengamalay N."/>
            <person name="Ott S."/>
            <person name="Godinez A."/>
            <person name="Nagaraj S."/>
            <person name="Vyas G."/>
            <person name="Aluvathingal J."/>
            <person name="Nadendla S."/>
            <person name="Geyer C."/>
            <person name="Sichtig H."/>
        </authorList>
    </citation>
    <scope>NUCLEOTIDE SEQUENCE [LARGE SCALE GENOMIC DNA]</scope>
    <source>
        <strain evidence="4">ATCC 33809</strain>
    </source>
</reference>
<dbReference type="Proteomes" id="UP000254626">
    <property type="component" value="Unassembled WGS sequence"/>
</dbReference>
<reference evidence="3 5" key="3">
    <citation type="submission" date="2018-06" db="EMBL/GenBank/DDBJ databases">
        <authorList>
            <consortium name="Pathogen Informatics"/>
            <person name="Doyle S."/>
        </authorList>
    </citation>
    <scope>NUCLEOTIDE SEQUENCE [LARGE SCALE GENOMIC DNA]</scope>
    <source>
        <strain evidence="3 5">NCTC11327</strain>
    </source>
</reference>
<protein>
    <submittedName>
        <fullName evidence="3">Phage FluMu DNA circulation protein</fullName>
    </submittedName>
</protein>
<evidence type="ECO:0000313" key="5">
    <source>
        <dbReference type="Proteomes" id="UP000254626"/>
    </source>
</evidence>
<evidence type="ECO:0000313" key="2">
    <source>
        <dbReference type="EMBL" id="AMF92393.1"/>
    </source>
</evidence>
<accession>A0AAX2LXN2</accession>
<dbReference type="GeneID" id="29383299"/>
<evidence type="ECO:0000313" key="3">
    <source>
        <dbReference type="EMBL" id="SUQ27233.1"/>
    </source>
</evidence>
<proteinExistence type="predicted"/>
<reference evidence="2" key="2">
    <citation type="submission" date="2018-01" db="EMBL/GenBank/DDBJ databases">
        <title>FDA dAtabase for Regulatory Grade micrObial Sequences (FDA-ARGOS): Supporting development and validation of Infectious Disease Dx tests.</title>
        <authorList>
            <person name="Hoffmann M."/>
            <person name="Allard M."/>
            <person name="Evans P."/>
            <person name="Brown E."/>
            <person name="Tallon L."/>
            <person name="Sadzewicz L."/>
            <person name="Sengamalay N."/>
            <person name="Ott S."/>
            <person name="Godinez A."/>
            <person name="Nagaraj S."/>
            <person name="Vyas G."/>
            <person name="Aluvathingal J."/>
            <person name="Nadendla S."/>
            <person name="Geyer C."/>
            <person name="Sichtig H."/>
        </authorList>
    </citation>
    <scope>NUCLEOTIDE SEQUENCE</scope>
    <source>
        <strain evidence="2">ATCC 33809</strain>
    </source>
</reference>
<dbReference type="Pfam" id="PF07157">
    <property type="entry name" value="DNA_circ_N"/>
    <property type="match status" value="1"/>
</dbReference>
<name>A0AAX2LXN2_VIBFL</name>
<organism evidence="3 5">
    <name type="scientific">Vibrio fluvialis</name>
    <dbReference type="NCBI Taxonomy" id="676"/>
    <lineage>
        <taxon>Bacteria</taxon>
        <taxon>Pseudomonadati</taxon>
        <taxon>Pseudomonadota</taxon>
        <taxon>Gammaproteobacteria</taxon>
        <taxon>Vibrionales</taxon>
        <taxon>Vibrionaceae</taxon>
        <taxon>Vibrio</taxon>
    </lineage>
</organism>
<gene>
    <name evidence="2" type="ORF">AL536_02630</name>
    <name evidence="3" type="ORF">NCTC11327_04106</name>
</gene>
<dbReference type="EMBL" id="UHIP01000002">
    <property type="protein sequence ID" value="SUQ27233.1"/>
    <property type="molecule type" value="Genomic_DNA"/>
</dbReference>
<dbReference type="RefSeq" id="WP_061055529.1">
    <property type="nucleotide sequence ID" value="NZ_CABLBX010000004.1"/>
</dbReference>